<feature type="domain" description="Lipoxygenase" evidence="20">
    <location>
        <begin position="1114"/>
        <end position="1786"/>
    </location>
</feature>
<keyword evidence="5" id="KW-0479">Metal-binding</keyword>
<keyword evidence="7 16" id="KW-0925">Oxylipin biosynthesis</keyword>
<evidence type="ECO:0000256" key="18">
    <source>
        <dbReference type="SAM" id="MobiDB-lite"/>
    </source>
</evidence>
<dbReference type="InterPro" id="IPR027417">
    <property type="entry name" value="P-loop_NTPase"/>
</dbReference>
<keyword evidence="9" id="KW-0276">Fatty acid metabolism</keyword>
<dbReference type="InterPro" id="IPR036392">
    <property type="entry name" value="PLAT/LH2_dom_sf"/>
</dbReference>
<evidence type="ECO:0000313" key="21">
    <source>
        <dbReference type="EMBL" id="MPA62805.1"/>
    </source>
</evidence>
<evidence type="ECO:0000256" key="16">
    <source>
        <dbReference type="RuleBase" id="RU003975"/>
    </source>
</evidence>
<dbReference type="GO" id="GO:0016702">
    <property type="term" value="F:oxidoreductase activity, acting on single donors with incorporation of molecular oxygen, incorporation of two atoms of oxygen"/>
    <property type="evidence" value="ECO:0007669"/>
    <property type="project" value="InterPro"/>
</dbReference>
<dbReference type="GO" id="GO:0006952">
    <property type="term" value="P:defense response"/>
    <property type="evidence" value="ECO:0007669"/>
    <property type="project" value="UniProtKB-KW"/>
</dbReference>
<feature type="coiled-coil region" evidence="17">
    <location>
        <begin position="1"/>
        <end position="35"/>
    </location>
</feature>
<dbReference type="GO" id="GO:0046872">
    <property type="term" value="F:metal ion binding"/>
    <property type="evidence" value="ECO:0007669"/>
    <property type="project" value="UniProtKB-UniRule"/>
</dbReference>
<dbReference type="Pfam" id="PF23247">
    <property type="entry name" value="LRR_RPS2"/>
    <property type="match status" value="1"/>
</dbReference>
<dbReference type="InterPro" id="IPR013819">
    <property type="entry name" value="LipOase_C"/>
</dbReference>
<dbReference type="PROSITE" id="PS00081">
    <property type="entry name" value="LIPOXYGENASE_2"/>
    <property type="match status" value="1"/>
</dbReference>
<evidence type="ECO:0000256" key="10">
    <source>
        <dbReference type="ARBA" id="ARBA00022964"/>
    </source>
</evidence>
<dbReference type="Gene3D" id="1.20.245.10">
    <property type="entry name" value="Lipoxygenase-1, Domain 5"/>
    <property type="match status" value="1"/>
</dbReference>
<evidence type="ECO:0000256" key="2">
    <source>
        <dbReference type="ARBA" id="ARBA00009419"/>
    </source>
</evidence>
<keyword evidence="8" id="KW-0611">Plant defense</keyword>
<dbReference type="InterPro" id="IPR000907">
    <property type="entry name" value="LipOase"/>
</dbReference>
<dbReference type="PRINTS" id="PR00087">
    <property type="entry name" value="LIPOXYGENASE"/>
</dbReference>
<dbReference type="InterPro" id="IPR042197">
    <property type="entry name" value="Apaf_helical"/>
</dbReference>
<evidence type="ECO:0000256" key="1">
    <source>
        <dbReference type="ARBA" id="ARBA00001962"/>
    </source>
</evidence>
<dbReference type="Pfam" id="PF23598">
    <property type="entry name" value="LRR_14"/>
    <property type="match status" value="1"/>
</dbReference>
<dbReference type="InterPro" id="IPR036226">
    <property type="entry name" value="LipOase_C_sf"/>
</dbReference>
<comment type="caution">
    <text evidence="15">Lacks conserved residue(s) required for the propagation of feature annotation.</text>
</comment>
<keyword evidence="3 16" id="KW-0444">Lipid biosynthesis</keyword>
<dbReference type="EMBL" id="GHES01032246">
    <property type="protein sequence ID" value="MPA62805.1"/>
    <property type="molecule type" value="Transcribed_RNA"/>
</dbReference>
<keyword evidence="14 16" id="KW-0275">Fatty acid biosynthesis</keyword>
<dbReference type="GO" id="GO:0006633">
    <property type="term" value="P:fatty acid biosynthetic process"/>
    <property type="evidence" value="ECO:0007669"/>
    <property type="project" value="UniProtKB-KW"/>
</dbReference>
<evidence type="ECO:0000256" key="6">
    <source>
        <dbReference type="ARBA" id="ARBA00022737"/>
    </source>
</evidence>
<dbReference type="SUPFAM" id="SSF52058">
    <property type="entry name" value="L domain-like"/>
    <property type="match status" value="1"/>
</dbReference>
<dbReference type="GO" id="GO:0034440">
    <property type="term" value="P:lipid oxidation"/>
    <property type="evidence" value="ECO:0007669"/>
    <property type="project" value="InterPro"/>
</dbReference>
<dbReference type="FunFam" id="1.20.245.10:FF:000002">
    <property type="entry name" value="Lipoxygenase"/>
    <property type="match status" value="1"/>
</dbReference>
<dbReference type="UniPathway" id="UPA00382"/>
<dbReference type="GO" id="GO:0031408">
    <property type="term" value="P:oxylipin biosynthetic process"/>
    <property type="evidence" value="ECO:0007669"/>
    <property type="project" value="UniProtKB-UniRule"/>
</dbReference>
<feature type="domain" description="PLAT" evidence="19">
    <location>
        <begin position="985"/>
        <end position="1111"/>
    </location>
</feature>
<dbReference type="GO" id="GO:0043531">
    <property type="term" value="F:ADP binding"/>
    <property type="evidence" value="ECO:0007669"/>
    <property type="project" value="InterPro"/>
</dbReference>
<evidence type="ECO:0000259" key="20">
    <source>
        <dbReference type="PROSITE" id="PS51393"/>
    </source>
</evidence>
<dbReference type="Pfam" id="PF00305">
    <property type="entry name" value="Lipoxygenase"/>
    <property type="match status" value="2"/>
</dbReference>
<dbReference type="Gene3D" id="4.10.375.10">
    <property type="entry name" value="Lipoxygenase-1, Domain 2"/>
    <property type="match status" value="2"/>
</dbReference>
<gene>
    <name evidence="21" type="ORF">Din_032246</name>
</gene>
<feature type="compositionally biased region" description="Basic and acidic residues" evidence="18">
    <location>
        <begin position="1215"/>
        <end position="1232"/>
    </location>
</feature>
<keyword evidence="11 21" id="KW-0560">Oxidoreductase</keyword>
<keyword evidence="4" id="KW-0433">Leucine-rich repeat</keyword>
<reference evidence="21" key="1">
    <citation type="submission" date="2019-08" db="EMBL/GenBank/DDBJ databases">
        <title>Reference gene set and small RNA set construction with multiple tissues from Davidia involucrata Baill.</title>
        <authorList>
            <person name="Yang H."/>
            <person name="Zhou C."/>
            <person name="Li G."/>
            <person name="Wang J."/>
            <person name="Gao P."/>
            <person name="Wang M."/>
            <person name="Wang R."/>
            <person name="Zhao Y."/>
        </authorList>
    </citation>
    <scope>NUCLEOTIDE SEQUENCE</scope>
    <source>
        <tissue evidence="21">Mixed with DoveR01_LX</tissue>
    </source>
</reference>
<name>A0A5B7B2I3_DAVIN</name>
<evidence type="ECO:0000256" key="7">
    <source>
        <dbReference type="ARBA" id="ARBA00022767"/>
    </source>
</evidence>
<dbReference type="Gene3D" id="3.80.10.10">
    <property type="entry name" value="Ribonuclease Inhibitor"/>
    <property type="match status" value="2"/>
</dbReference>
<evidence type="ECO:0000256" key="3">
    <source>
        <dbReference type="ARBA" id="ARBA00022516"/>
    </source>
</evidence>
<evidence type="ECO:0000256" key="4">
    <source>
        <dbReference type="ARBA" id="ARBA00022614"/>
    </source>
</evidence>
<keyword evidence="6" id="KW-0677">Repeat</keyword>
<dbReference type="PROSITE" id="PS50095">
    <property type="entry name" value="PLAT"/>
    <property type="match status" value="1"/>
</dbReference>
<accession>A0A5B7B2I3</accession>
<evidence type="ECO:0000256" key="14">
    <source>
        <dbReference type="ARBA" id="ARBA00023160"/>
    </source>
</evidence>
<comment type="cofactor">
    <cofactor evidence="1">
        <name>Fe cation</name>
        <dbReference type="ChEBI" id="CHEBI:24875"/>
    </cofactor>
</comment>
<evidence type="ECO:0000256" key="5">
    <source>
        <dbReference type="ARBA" id="ARBA00022723"/>
    </source>
</evidence>
<proteinExistence type="inferred from homology"/>
<comment type="function">
    <text evidence="16">Plant lipoxygenase may be involved in a number of diverse aspects of plant physiology including growth and development, pest resistance, and senescence or responses to wounding.</text>
</comment>
<dbReference type="PROSITE" id="PS51393">
    <property type="entry name" value="LIPOXYGENASE_3"/>
    <property type="match status" value="1"/>
</dbReference>
<evidence type="ECO:0000256" key="12">
    <source>
        <dbReference type="ARBA" id="ARBA00023004"/>
    </source>
</evidence>
<organism evidence="21">
    <name type="scientific">Davidia involucrata</name>
    <name type="common">Dove tree</name>
    <dbReference type="NCBI Taxonomy" id="16924"/>
    <lineage>
        <taxon>Eukaryota</taxon>
        <taxon>Viridiplantae</taxon>
        <taxon>Streptophyta</taxon>
        <taxon>Embryophyta</taxon>
        <taxon>Tracheophyta</taxon>
        <taxon>Spermatophyta</taxon>
        <taxon>Magnoliopsida</taxon>
        <taxon>eudicotyledons</taxon>
        <taxon>Gunneridae</taxon>
        <taxon>Pentapetalae</taxon>
        <taxon>asterids</taxon>
        <taxon>Cornales</taxon>
        <taxon>Nyssaceae</taxon>
        <taxon>Davidia</taxon>
    </lineage>
</organism>
<protein>
    <recommendedName>
        <fullName evidence="16">Lipoxygenase</fullName>
        <ecNumber evidence="16">1.13.11.-</ecNumber>
    </recommendedName>
</protein>
<dbReference type="FunFam" id="3.10.450.60:FF:000002">
    <property type="entry name" value="Lipoxygenase"/>
    <property type="match status" value="1"/>
</dbReference>
<dbReference type="InterPro" id="IPR057135">
    <property type="entry name" value="At4g27190-like_LRR"/>
</dbReference>
<sequence length="1786" mass="205730">MKESNIKESTLQEKLEEWKQKARVLKRKAKVLNRRKDLLHLILSYPMKPEADVDFDSLTSTLFRINQQVRELEVCLAQEFDEDKYYILFRETENDFRDVKGSLDKWAIDMMAYLPQDMVENMLEPPKADTALAIKPELMPSTSSKSEEATRKDEMLPIPQDISNLAIEFAIRQISKCIKEGEIRRIGISGFLAEKVAEALKDLPEIRSMFDVVLCISVSRHHTIKEIERDIALQINEIRRTATSKAPLGNFLLLLDCINEDGDLHELKIPDDGCLILTSRSHNVYQIMDVDLEIRTKDHLFPWELFCKNVGQILVHDIAVRLIERCHGHLLAIILLARALKDVTDVSVWELALHELTSQHSSQVEGMSEDMVRVLSYIWERKDINTKKCIEYCASRPKGTNFQKPSLVNHWIANGLIETQEEGENILKDLINSFLLENVTKGCVQVREETILVLSEKLPFMNNKLSKLPKRPFCPNLTALFLQMNYNLMVIPTTFFERMPALQVLDLSYTSIKSLPQSISKLVVLRKFLLKGCKLLMKLPPEIGALRNLEVFDIEGTELVCLPKEIGELINLTCLKVSFDGYANRYRESKQIDAIIPRMALSKLTQLKELSIDVNPDDEWWDEEVETVINELCWLRNLETLDLYLPTVELLQQFLQLERNSNQLLVYSALSNFKLTVGRQVQRIISRLPEELEKDFKNLDKCLNYINGEDKAIEIREALKHANAFFLDRHWTVKKLSEFGKDEMYQLKFCLLVECNEIRTIIEGGEFYGKRDNEEDNNPVLGSLQYLSILYMKNLESIWEGPIVSGCLSYLMSLALHKCPSLTTIFTLGLLPNLVHLKELIVEDCPKIHSLVSLEASCSESNRFLPSLKKISLLDLPELISIFSGLHIAPQLERMIIYNCPKLETLSTMEVSSKDLKVIKGEREWWDTLKWHKLEWSSGQPDYLVRIFVPLRRDGDLMAQLADGNSSFLKVQHAGGCKIKVEVELMLDVFVPKDRIRYTLLGQNISLQLISAVDGDPANKFRGKVGQPSYFEDRNTTISSIDRGNVALSGTFNWDEKIGVPGAFIIKSFGTHFYLKTLTIEDVPSHGRIHFACNSWISPAFCWEPGRVFFTNQTYLPSEMPAPLRLYREEELMKLRGDGTRMLRKWDRVYDYAYYNDLGDPDKAWRLNYVRPVPGGALKYVRPVPGGARKYARPVLGGSTEYPYPRRGKTGRPPTWRDPDSESRPSSDNYVPRDERFGGFKLRFLEHTKRRIKKLPSLLNTPLDITPNDFDTFQDVLKRYEELELTIFGCGRKISFENYKKFLVIKENKFSWKTDKEFAREMLAGANPVIIRLLQEFPPTSKLDPEVYGNQISSIPKGYIETNLDGLTFEEAIKNNRIFILDHHDAFMPYLRQMNTTSSRTYATRTILFLQRDGNFKPLAIELSLPHPGGDQFGAISKVCTPAEHGVQGSIWHLAKAYVAVNDSGYQLISHWLNTHAVIEPFVIATNRQLSVLHPIYKLLHPHFRHIMHINAFARRFLINADGVLEKTFSTAEFGMEMSAAAYKNWVFPEQALPVDLIKRGMAVEDSNSPHGLRLLIEDYPYAVDGLEIWLAIKAWVEDYCNFYYKTDNTVQNDSKLQSWWKELREVGHGDKKDEPWWPQMQTLKELMDTCTIIIWVTSGLHAAVNFGQQHYAGCLINRPTISRRFMPEPGTPEYAELESDPEKAFLKTVNTPLQTVLAIFLIKILCRHFSDEVYLEQRDTPEWTDRGPLKAFERFRKKLADIKQRITEMNNDKKWKNRVGCVSMP</sequence>
<evidence type="ECO:0000256" key="11">
    <source>
        <dbReference type="ARBA" id="ARBA00023002"/>
    </source>
</evidence>
<keyword evidence="10" id="KW-0223">Dioxygenase</keyword>
<comment type="similarity">
    <text evidence="2 16">Belongs to the lipoxygenase family.</text>
</comment>
<dbReference type="SMART" id="SM00308">
    <property type="entry name" value="LH2"/>
    <property type="match status" value="1"/>
</dbReference>
<keyword evidence="17" id="KW-0175">Coiled coil</keyword>
<comment type="pathway">
    <text evidence="16">Lipid metabolism; oxylipin biosynthesis.</text>
</comment>
<dbReference type="SUPFAM" id="SSF48484">
    <property type="entry name" value="Lipoxigenase"/>
    <property type="match status" value="1"/>
</dbReference>
<evidence type="ECO:0000256" key="15">
    <source>
        <dbReference type="PROSITE-ProRule" id="PRU00152"/>
    </source>
</evidence>
<dbReference type="EC" id="1.13.11.-" evidence="16"/>
<dbReference type="Gene3D" id="4.10.372.10">
    <property type="entry name" value="Lipoxygenase-1, Domain 3"/>
    <property type="match status" value="1"/>
</dbReference>
<dbReference type="Gene3D" id="3.10.450.60">
    <property type="match status" value="1"/>
</dbReference>
<dbReference type="InterPro" id="IPR020834">
    <property type="entry name" value="LipOase_CS"/>
</dbReference>
<dbReference type="InterPro" id="IPR001024">
    <property type="entry name" value="PLAT/LH2_dom"/>
</dbReference>
<feature type="region of interest" description="Disordered" evidence="18">
    <location>
        <begin position="1198"/>
        <end position="1232"/>
    </location>
</feature>
<dbReference type="SUPFAM" id="SSF49723">
    <property type="entry name" value="Lipase/lipooxygenase domain (PLAT/LH2 domain)"/>
    <property type="match status" value="1"/>
</dbReference>
<dbReference type="Gene3D" id="2.60.60.20">
    <property type="entry name" value="PLAT/LH2 domain"/>
    <property type="match status" value="1"/>
</dbReference>
<evidence type="ECO:0000256" key="17">
    <source>
        <dbReference type="SAM" id="Coils"/>
    </source>
</evidence>
<keyword evidence="12" id="KW-0408">Iron</keyword>
<evidence type="ECO:0000256" key="9">
    <source>
        <dbReference type="ARBA" id="ARBA00022832"/>
    </source>
</evidence>
<dbReference type="PANTHER" id="PTHR11771">
    <property type="entry name" value="LIPOXYGENASE"/>
    <property type="match status" value="1"/>
</dbReference>
<dbReference type="PRINTS" id="PR00468">
    <property type="entry name" value="PLTLPOXGNASE"/>
</dbReference>
<dbReference type="InterPro" id="IPR055414">
    <property type="entry name" value="LRR_R13L4/SHOC2-like"/>
</dbReference>
<dbReference type="InterPro" id="IPR032675">
    <property type="entry name" value="LRR_dom_sf"/>
</dbReference>
<evidence type="ECO:0000259" key="19">
    <source>
        <dbReference type="PROSITE" id="PS50095"/>
    </source>
</evidence>
<dbReference type="Gene3D" id="1.10.8.430">
    <property type="entry name" value="Helical domain of apoptotic protease-activating factors"/>
    <property type="match status" value="1"/>
</dbReference>
<evidence type="ECO:0000256" key="8">
    <source>
        <dbReference type="ARBA" id="ARBA00022821"/>
    </source>
</evidence>
<dbReference type="Pfam" id="PF01477">
    <property type="entry name" value="PLAT"/>
    <property type="match status" value="1"/>
</dbReference>
<evidence type="ECO:0000256" key="13">
    <source>
        <dbReference type="ARBA" id="ARBA00023098"/>
    </source>
</evidence>
<dbReference type="InterPro" id="IPR027433">
    <property type="entry name" value="Lipoxygenase_dom_3"/>
</dbReference>
<dbReference type="InterPro" id="IPR001246">
    <property type="entry name" value="LipOase_plant"/>
</dbReference>
<dbReference type="SUPFAM" id="SSF52540">
    <property type="entry name" value="P-loop containing nucleoside triphosphate hydrolases"/>
    <property type="match status" value="1"/>
</dbReference>
<keyword evidence="13" id="KW-0443">Lipid metabolism</keyword>